<dbReference type="SUPFAM" id="SSF50978">
    <property type="entry name" value="WD40 repeat-like"/>
    <property type="match status" value="1"/>
</dbReference>
<dbReference type="GO" id="GO:0016567">
    <property type="term" value="P:protein ubiquitination"/>
    <property type="evidence" value="ECO:0007669"/>
    <property type="project" value="TreeGrafter"/>
</dbReference>
<evidence type="ECO:0000313" key="3">
    <source>
        <dbReference type="EMBL" id="KAJ1917687.1"/>
    </source>
</evidence>
<dbReference type="PANTHER" id="PTHR14205:SF15">
    <property type="entry name" value="EARP AND GARP COMPLEX-INTERACTING PROTEIN 1"/>
    <property type="match status" value="1"/>
</dbReference>
<dbReference type="InterPro" id="IPR036322">
    <property type="entry name" value="WD40_repeat_dom_sf"/>
</dbReference>
<evidence type="ECO:0000256" key="1">
    <source>
        <dbReference type="ARBA" id="ARBA00005672"/>
    </source>
</evidence>
<gene>
    <name evidence="3" type="ORF">H4219_003054</name>
</gene>
<dbReference type="InterPro" id="IPR040323">
    <property type="entry name" value="EIPR1"/>
</dbReference>
<evidence type="ECO:0000256" key="2">
    <source>
        <dbReference type="SAM" id="MobiDB-lite"/>
    </source>
</evidence>
<dbReference type="Proteomes" id="UP001150538">
    <property type="component" value="Unassembled WGS sequence"/>
</dbReference>
<proteinExistence type="inferred from homology"/>
<dbReference type="AlphaFoldDB" id="A0A9W8A1M2"/>
<comment type="caution">
    <text evidence="3">The sequence shown here is derived from an EMBL/GenBank/DDBJ whole genome shotgun (WGS) entry which is preliminary data.</text>
</comment>
<reference evidence="3" key="1">
    <citation type="submission" date="2022-07" db="EMBL/GenBank/DDBJ databases">
        <title>Phylogenomic reconstructions and comparative analyses of Kickxellomycotina fungi.</title>
        <authorList>
            <person name="Reynolds N.K."/>
            <person name="Stajich J.E."/>
            <person name="Barry K."/>
            <person name="Grigoriev I.V."/>
            <person name="Crous P."/>
            <person name="Smith M.E."/>
        </authorList>
    </citation>
    <scope>NUCLEOTIDE SEQUENCE</scope>
    <source>
        <strain evidence="3">NBRC 100468</strain>
    </source>
</reference>
<dbReference type="PANTHER" id="PTHR14205">
    <property type="entry name" value="WD-REPEAT PROTEIN"/>
    <property type="match status" value="1"/>
</dbReference>
<name>A0A9W8A1M2_9FUNG</name>
<dbReference type="SMART" id="SM00320">
    <property type="entry name" value="WD40"/>
    <property type="match status" value="3"/>
</dbReference>
<dbReference type="Gene3D" id="2.130.10.10">
    <property type="entry name" value="YVTN repeat-like/Quinoprotein amine dehydrogenase"/>
    <property type="match status" value="2"/>
</dbReference>
<protein>
    <submittedName>
        <fullName evidence="3">Uncharacterized protein</fullName>
    </submittedName>
</protein>
<keyword evidence="4" id="KW-1185">Reference proteome</keyword>
<dbReference type="OrthoDB" id="361494at2759"/>
<accession>A0A9W8A1M2</accession>
<sequence>MVISDDLPLIAVGSGSYDTNLYFVSALFEDGQNRDGLPNFMAPASFASKFPIYSLSFKNDLLITGTERGTSILYKVDRHRLLGIDSGNGESEGAGIVQCLGAYRNKSARGMDSAVPGHHIPTRRIHCVEFSPPFAGSNVGGNPNLAWPPQTVASDSSLFLSCLYGVVNIFDANNRQRALRSEKVSVQPVFHASWNPHSPASMIATGGVDGGVSVLDLRKHGRAVVWRASSESVPGISSGMVGSSTVGHGVASINDVAWSPFLPYWLSAATDEGEVHLWDLRYAPGPNGAPVGKICHQPHRGSITSICWSKMYFDQISTGTSDHRWQLHSLSSANNNDAGFGVDQTSQSHKHIAALKTGHRLESRTIADWTAGKDFGAIVSIATTSSQPEVLYSLSSCGDLYAYRMTHSSNEHLTTHRFSKETHPEEYALESKIYGRDISSASKGLLSVVNRYLEKHPGGQDPATRVMSLASEIRDLCDLFRVKPSIPFDEWTLAPMPKNNGPFGSVASGSTPNQSSMSRFSARLSLSGRPDLLAPLGMAISENNGSDGKMDSNMVAALEEVLDDLQVFGYGLPPGYQLDEKVEKDKNIWKALTYLNMVKLRLRLEDLIKMANDSGPNSQQGNSGDGAMNKDPDAWQKLVERQPQLAQYIRICPNLYDVNLLKNIVKVVLPHDCLCGLRMGLTMCRTYLELQAKAQKFEDGEIAADEMDEGSFSKIQCANLNALVHVLLFPTIFDPDNTPTAPAPQANGEVSENKEEKLGLLEKIDVAQVRDRVRACLEVNPSILVEMVQLEIDVQNTVLQSGDQAQVAQSIIKLMNEHSGKIRNLKSYSQFSPTMTSTSPGSTISSSSGNRRRFSPNGNAVPENESLTLRQIMRGIHPDFPATTTFSAGAVRLYLNALIHGREFDTYLINAQWWWTPETQNTNYVISGINAFAGYSLGRILYRQTVTIVAPRFKKQLDHFIGTIKKNIYTPKPEVYQDILVKLLRLILLCRRSIPMKDVPIKPSLLFDSFKMIFDSYFELIAEMCKADDVSMRNSVVTEAETLHSRLEETIVIAKRLWTQQLETELEKVLHDPVRPTTYSEFFGVAKKYTLRLLDFVHMDD</sequence>
<organism evidence="3 4">
    <name type="scientific">Mycoemilia scoparia</name>
    <dbReference type="NCBI Taxonomy" id="417184"/>
    <lineage>
        <taxon>Eukaryota</taxon>
        <taxon>Fungi</taxon>
        <taxon>Fungi incertae sedis</taxon>
        <taxon>Zoopagomycota</taxon>
        <taxon>Kickxellomycotina</taxon>
        <taxon>Kickxellomycetes</taxon>
        <taxon>Kickxellales</taxon>
        <taxon>Kickxellaceae</taxon>
        <taxon>Mycoemilia</taxon>
    </lineage>
</organism>
<feature type="region of interest" description="Disordered" evidence="2">
    <location>
        <begin position="831"/>
        <end position="860"/>
    </location>
</feature>
<dbReference type="InterPro" id="IPR015943">
    <property type="entry name" value="WD40/YVTN_repeat-like_dom_sf"/>
</dbReference>
<evidence type="ECO:0000313" key="4">
    <source>
        <dbReference type="Proteomes" id="UP001150538"/>
    </source>
</evidence>
<feature type="compositionally biased region" description="Low complexity" evidence="2">
    <location>
        <begin position="832"/>
        <end position="849"/>
    </location>
</feature>
<dbReference type="InterPro" id="IPR001680">
    <property type="entry name" value="WD40_rpt"/>
</dbReference>
<comment type="similarity">
    <text evidence="1">Belongs to the WD repeat EIPR1 family.</text>
</comment>
<dbReference type="EMBL" id="JANBPU010000064">
    <property type="protein sequence ID" value="KAJ1917687.1"/>
    <property type="molecule type" value="Genomic_DNA"/>
</dbReference>